<dbReference type="InterPro" id="IPR052125">
    <property type="entry name" value="KLHDC10"/>
</dbReference>
<dbReference type="PANTHER" id="PTHR46428:SF1">
    <property type="entry name" value="KELCH DOMAIN-CONTAINING PROTEIN 10"/>
    <property type="match status" value="1"/>
</dbReference>
<evidence type="ECO:0008006" key="5">
    <source>
        <dbReference type="Google" id="ProtNLM"/>
    </source>
</evidence>
<dbReference type="InterPro" id="IPR015915">
    <property type="entry name" value="Kelch-typ_b-propeller"/>
</dbReference>
<sequence>MKVENQQKVLENRICYRMTSVREFLIICGGYDYISGAANNALFSYNTIRGVWKRYPLPIKLENISRYPKICSFGNKVYMCGVDSPYVIDPKIYYLVSFNVTDSTWQILYLHDVDHACNEPPPMRVNLLFYHNESLYVLGMNRDNQNSEDDDRNIIYKFCLQTLTWSVVQQIGATPIFYDEIYGKVFNNRLYIFDSNTYSTTSFREVMIFDFSTNIWTKSHTHSKNNEYPHGRFRESYAFSSDSAYMSGGITPNITSNGTTCYSDIWRIDLETLEFFKLNYDGMNIACQLSVISIFTVLECVSTTTDIVIF</sequence>
<evidence type="ECO:0000313" key="3">
    <source>
        <dbReference type="EMBL" id="KII66641.1"/>
    </source>
</evidence>
<reference evidence="3 4" key="1">
    <citation type="journal article" date="2014" name="Genome Biol. Evol.">
        <title>The genome of the myxosporean Thelohanellus kitauei shows adaptations to nutrient acquisition within its fish host.</title>
        <authorList>
            <person name="Yang Y."/>
            <person name="Xiong J."/>
            <person name="Zhou Z."/>
            <person name="Huo F."/>
            <person name="Miao W."/>
            <person name="Ran C."/>
            <person name="Liu Y."/>
            <person name="Zhang J."/>
            <person name="Feng J."/>
            <person name="Wang M."/>
            <person name="Wang M."/>
            <person name="Wang L."/>
            <person name="Yao B."/>
        </authorList>
    </citation>
    <scope>NUCLEOTIDE SEQUENCE [LARGE SCALE GENOMIC DNA]</scope>
    <source>
        <strain evidence="3">Wuqing</strain>
    </source>
</reference>
<proteinExistence type="predicted"/>
<accession>A0A0C2MHS3</accession>
<dbReference type="GO" id="GO:0032874">
    <property type="term" value="P:positive regulation of stress-activated MAPK cascade"/>
    <property type="evidence" value="ECO:0007669"/>
    <property type="project" value="TreeGrafter"/>
</dbReference>
<organism evidence="3 4">
    <name type="scientific">Thelohanellus kitauei</name>
    <name type="common">Myxosporean</name>
    <dbReference type="NCBI Taxonomy" id="669202"/>
    <lineage>
        <taxon>Eukaryota</taxon>
        <taxon>Metazoa</taxon>
        <taxon>Cnidaria</taxon>
        <taxon>Myxozoa</taxon>
        <taxon>Myxosporea</taxon>
        <taxon>Bivalvulida</taxon>
        <taxon>Platysporina</taxon>
        <taxon>Myxobolidae</taxon>
        <taxon>Thelohanellus</taxon>
    </lineage>
</organism>
<dbReference type="Pfam" id="PF24681">
    <property type="entry name" value="Kelch_KLHDC2_KLHL20_DRC7"/>
    <property type="match status" value="1"/>
</dbReference>
<keyword evidence="1" id="KW-0880">Kelch repeat</keyword>
<dbReference type="AlphaFoldDB" id="A0A0C2MHS3"/>
<gene>
    <name evidence="3" type="ORF">RF11_01907</name>
</gene>
<keyword evidence="2" id="KW-0677">Repeat</keyword>
<keyword evidence="4" id="KW-1185">Reference proteome</keyword>
<dbReference type="EMBL" id="JWZT01003493">
    <property type="protein sequence ID" value="KII66641.1"/>
    <property type="molecule type" value="Genomic_DNA"/>
</dbReference>
<evidence type="ECO:0000313" key="4">
    <source>
        <dbReference type="Proteomes" id="UP000031668"/>
    </source>
</evidence>
<dbReference type="OrthoDB" id="10251809at2759"/>
<evidence type="ECO:0000256" key="2">
    <source>
        <dbReference type="ARBA" id="ARBA00022737"/>
    </source>
</evidence>
<protein>
    <recommendedName>
        <fullName evidence="5">Kelch domain-containing protein 10</fullName>
    </recommendedName>
</protein>
<name>A0A0C2MHS3_THEKT</name>
<comment type="caution">
    <text evidence="3">The sequence shown here is derived from an EMBL/GenBank/DDBJ whole genome shotgun (WGS) entry which is preliminary data.</text>
</comment>
<evidence type="ECO:0000256" key="1">
    <source>
        <dbReference type="ARBA" id="ARBA00022441"/>
    </source>
</evidence>
<dbReference type="Proteomes" id="UP000031668">
    <property type="component" value="Unassembled WGS sequence"/>
</dbReference>
<dbReference type="SUPFAM" id="SSF117281">
    <property type="entry name" value="Kelch motif"/>
    <property type="match status" value="1"/>
</dbReference>
<dbReference type="PANTHER" id="PTHR46428">
    <property type="entry name" value="KELCH DOMAIN-CONTAINING PROTEIN 10"/>
    <property type="match status" value="1"/>
</dbReference>
<dbReference type="Gene3D" id="2.120.10.80">
    <property type="entry name" value="Kelch-type beta propeller"/>
    <property type="match status" value="2"/>
</dbReference>